<dbReference type="CDD" id="cd00751">
    <property type="entry name" value="thiolase"/>
    <property type="match status" value="1"/>
</dbReference>
<evidence type="ECO:0000256" key="1">
    <source>
        <dbReference type="ARBA" id="ARBA00010982"/>
    </source>
</evidence>
<dbReference type="Pfam" id="PF00108">
    <property type="entry name" value="Thiolase_N"/>
    <property type="match status" value="1"/>
</dbReference>
<proteinExistence type="inferred from homology"/>
<dbReference type="InterPro" id="IPR020616">
    <property type="entry name" value="Thiolase_N"/>
</dbReference>
<evidence type="ECO:0000259" key="7">
    <source>
        <dbReference type="Pfam" id="PF02803"/>
    </source>
</evidence>
<dbReference type="InterPro" id="IPR002155">
    <property type="entry name" value="Thiolase"/>
</dbReference>
<dbReference type="GO" id="GO:0003988">
    <property type="term" value="F:acetyl-CoA C-acyltransferase activity"/>
    <property type="evidence" value="ECO:0007669"/>
    <property type="project" value="UniProtKB-EC"/>
</dbReference>
<evidence type="ECO:0000256" key="3">
    <source>
        <dbReference type="ARBA" id="ARBA00023315"/>
    </source>
</evidence>
<dbReference type="PIRSF" id="PIRSF000429">
    <property type="entry name" value="Ac-CoA_Ac_transf"/>
    <property type="match status" value="1"/>
</dbReference>
<keyword evidence="3 4" id="KW-0012">Acyltransferase</keyword>
<evidence type="ECO:0000259" key="6">
    <source>
        <dbReference type="Pfam" id="PF00108"/>
    </source>
</evidence>
<dbReference type="Pfam" id="PF02803">
    <property type="entry name" value="Thiolase_C"/>
    <property type="match status" value="1"/>
</dbReference>
<protein>
    <submittedName>
        <fullName evidence="8">Acetyl-CoA C-acyltransferase</fullName>
        <ecNumber evidence="8">2.3.1.16</ecNumber>
    </submittedName>
</protein>
<dbReference type="InterPro" id="IPR020613">
    <property type="entry name" value="Thiolase_CS"/>
</dbReference>
<reference evidence="8 9" key="1">
    <citation type="submission" date="2019-12" db="EMBL/GenBank/DDBJ databases">
        <authorList>
            <person name="Li M."/>
        </authorList>
    </citation>
    <scope>NUCLEOTIDE SEQUENCE [LARGE SCALE GENOMIC DNA]</scope>
    <source>
        <strain evidence="8 9">GBMRC 2046</strain>
    </source>
</reference>
<dbReference type="InterPro" id="IPR016039">
    <property type="entry name" value="Thiolase-like"/>
</dbReference>
<evidence type="ECO:0000313" key="8">
    <source>
        <dbReference type="EMBL" id="MXN65208.1"/>
    </source>
</evidence>
<keyword evidence="2 4" id="KW-0808">Transferase</keyword>
<dbReference type="Gene3D" id="3.40.47.10">
    <property type="match status" value="1"/>
</dbReference>
<comment type="caution">
    <text evidence="8">The sequence shown here is derived from an EMBL/GenBank/DDBJ whole genome shotgun (WGS) entry which is preliminary data.</text>
</comment>
<dbReference type="AlphaFoldDB" id="A0A7X3LUB7"/>
<dbReference type="PANTHER" id="PTHR18919:SF107">
    <property type="entry name" value="ACETYL-COA ACETYLTRANSFERASE, CYTOSOLIC"/>
    <property type="match status" value="1"/>
</dbReference>
<dbReference type="SUPFAM" id="SSF53901">
    <property type="entry name" value="Thiolase-like"/>
    <property type="match status" value="2"/>
</dbReference>
<evidence type="ECO:0000256" key="5">
    <source>
        <dbReference type="SAM" id="MobiDB-lite"/>
    </source>
</evidence>
<sequence>MTRPAFVVAGKRSAVVPRGGAFKAIEVDELAAPVIERCLSSAGIIPDLIDEVIVGNGLYAGGNPARRVALLAGIPESVSATTLDRQCCSGLDALAHAARLIATGEAECVLAGGVESFSRSPLRLKRPLHTGEAPEPYDRPPFSPWPERDPDMAEAAANLAKAWRISTERQIDWTCDSHRKALRAQEAGTLAGEIVPLNDTTEDAYTRKLSAAVCRRSKRLAGDEETGVLAATTAVEADAAAFVIVVSERLAGKISADHAVRVLGITTSGGDPSLPGLAPIGATRRLFERCGIGAAHIVVAEVMEAYAAQAIACVDALELDPEIVNRGGGALARGHPIGASGAVLAVRLFEELRREDEDAKGLATIAAAGGLATSVLLARV</sequence>
<accession>A0A7X3LUB7</accession>
<name>A0A7X3LUB7_9HYPH</name>
<dbReference type="PANTHER" id="PTHR18919">
    <property type="entry name" value="ACETYL-COA C-ACYLTRANSFERASE"/>
    <property type="match status" value="1"/>
</dbReference>
<dbReference type="NCBIfam" id="TIGR01930">
    <property type="entry name" value="AcCoA-C-Actrans"/>
    <property type="match status" value="1"/>
</dbReference>
<evidence type="ECO:0000256" key="4">
    <source>
        <dbReference type="RuleBase" id="RU003557"/>
    </source>
</evidence>
<comment type="similarity">
    <text evidence="1 4">Belongs to the thiolase-like superfamily. Thiolase family.</text>
</comment>
<dbReference type="Proteomes" id="UP000433101">
    <property type="component" value="Unassembled WGS sequence"/>
</dbReference>
<dbReference type="EC" id="2.3.1.16" evidence="8"/>
<dbReference type="RefSeq" id="WP_160775414.1">
    <property type="nucleotide sequence ID" value="NZ_WUMV01000003.1"/>
</dbReference>
<gene>
    <name evidence="8" type="ORF">GR183_09885</name>
</gene>
<feature type="region of interest" description="Disordered" evidence="5">
    <location>
        <begin position="125"/>
        <end position="144"/>
    </location>
</feature>
<feature type="domain" description="Thiolase C-terminal" evidence="7">
    <location>
        <begin position="261"/>
        <end position="378"/>
    </location>
</feature>
<dbReference type="InterPro" id="IPR020617">
    <property type="entry name" value="Thiolase_C"/>
</dbReference>
<dbReference type="PROSITE" id="PS00737">
    <property type="entry name" value="THIOLASE_2"/>
    <property type="match status" value="1"/>
</dbReference>
<organism evidence="8 9">
    <name type="scientific">Stappia sediminis</name>
    <dbReference type="NCBI Taxonomy" id="2692190"/>
    <lineage>
        <taxon>Bacteria</taxon>
        <taxon>Pseudomonadati</taxon>
        <taxon>Pseudomonadota</taxon>
        <taxon>Alphaproteobacteria</taxon>
        <taxon>Hyphomicrobiales</taxon>
        <taxon>Stappiaceae</taxon>
        <taxon>Stappia</taxon>
    </lineage>
</organism>
<evidence type="ECO:0000313" key="9">
    <source>
        <dbReference type="Proteomes" id="UP000433101"/>
    </source>
</evidence>
<dbReference type="EMBL" id="WUMV01000003">
    <property type="protein sequence ID" value="MXN65208.1"/>
    <property type="molecule type" value="Genomic_DNA"/>
</dbReference>
<keyword evidence="9" id="KW-1185">Reference proteome</keyword>
<feature type="domain" description="Thiolase N-terminal" evidence="6">
    <location>
        <begin position="6"/>
        <end position="248"/>
    </location>
</feature>
<evidence type="ECO:0000256" key="2">
    <source>
        <dbReference type="ARBA" id="ARBA00022679"/>
    </source>
</evidence>